<organism evidence="1 2">
    <name type="scientific">Rhizophagus irregularis</name>
    <dbReference type="NCBI Taxonomy" id="588596"/>
    <lineage>
        <taxon>Eukaryota</taxon>
        <taxon>Fungi</taxon>
        <taxon>Fungi incertae sedis</taxon>
        <taxon>Mucoromycota</taxon>
        <taxon>Glomeromycotina</taxon>
        <taxon>Glomeromycetes</taxon>
        <taxon>Glomerales</taxon>
        <taxon>Glomeraceae</taxon>
        <taxon>Rhizophagus</taxon>
    </lineage>
</organism>
<dbReference type="VEuPathDB" id="FungiDB:RhiirFUN_016946"/>
<evidence type="ECO:0000313" key="1">
    <source>
        <dbReference type="EMBL" id="PKC59304.1"/>
    </source>
</evidence>
<dbReference type="VEuPathDB" id="FungiDB:RhiirA1_540573"/>
<dbReference type="VEuPathDB" id="FungiDB:FUN_007687"/>
<sequence>MSCSKIFSGDLPELTHDIIKYFKNDFSTLYSCILVNRLWCRLAIPLLWENPFSIPTENYNFIEIYLLNLNGELKTKLNEYRIEENLIPSNTLFNYPSFIKYLNTWRIITSIEKWTEDAVRTIKPEKRKLDGFERLIHMSIYKIFTENEIKLHTLEIEIYRHPIHDPYLNYDLDLLLQYPSFFHNIKNLKLFISDSSNFLISYSNNRLSQIINLHQNLNKIVLDDNSFPLYQSLLLSKDYNCSNTLSSIILYQVNLKSIINLDKAFEQLNVLECVHIINCFLNNSFIQQIINLAKPFKLKSLFISGRSQIDELPFQLLLQKYGEYLENFGFGYGCNLTIKRELLELIMKYCKNIKFFESCEHENQIIYLVFGLIENINQNLNHLSIDVCETLYLDNRVINNNIERSSIILRNLGQSLPLNLEYLSLILNINNLNDFEIFLKNSQNNFFKKLLIHNKGAYDILPYVKEYIMKKRRVNYLAILDSFESIMIGRNFYNKDLFLLEDEVNEFGLYNIKIIKYYDLAICSKLNFIFS</sequence>
<dbReference type="AlphaFoldDB" id="A0A2N0R7L2"/>
<gene>
    <name evidence="1" type="ORF">RhiirA1_540573</name>
</gene>
<proteinExistence type="predicted"/>
<evidence type="ECO:0008006" key="3">
    <source>
        <dbReference type="Google" id="ProtNLM"/>
    </source>
</evidence>
<reference evidence="1 2" key="1">
    <citation type="submission" date="2017-10" db="EMBL/GenBank/DDBJ databases">
        <title>Extensive intraspecific genome diversity in a model arbuscular mycorrhizal fungus.</title>
        <authorList>
            <person name="Chen E.C.H."/>
            <person name="Morin E."/>
            <person name="Baudet D."/>
            <person name="Noel J."/>
            <person name="Ndikumana S."/>
            <person name="Charron P."/>
            <person name="St-Onge C."/>
            <person name="Giorgi J."/>
            <person name="Grigoriev I.V."/>
            <person name="Roux C."/>
            <person name="Martin F.M."/>
            <person name="Corradi N."/>
        </authorList>
    </citation>
    <scope>NUCLEOTIDE SEQUENCE [LARGE SCALE GENOMIC DNA]</scope>
    <source>
        <strain evidence="1 2">A1</strain>
    </source>
</reference>
<protein>
    <recommendedName>
        <fullName evidence="3">F-box domain-containing protein</fullName>
    </recommendedName>
</protein>
<reference evidence="1 2" key="2">
    <citation type="submission" date="2017-10" db="EMBL/GenBank/DDBJ databases">
        <title>Genome analyses suggest a sexual origin of heterokaryosis in a supposedly ancient asexual fungus.</title>
        <authorList>
            <person name="Corradi N."/>
            <person name="Sedzielewska K."/>
            <person name="Noel J."/>
            <person name="Charron P."/>
            <person name="Farinelli L."/>
            <person name="Marton T."/>
            <person name="Kruger M."/>
            <person name="Pelin A."/>
            <person name="Brachmann A."/>
            <person name="Corradi N."/>
        </authorList>
    </citation>
    <scope>NUCLEOTIDE SEQUENCE [LARGE SCALE GENOMIC DNA]</scope>
    <source>
        <strain evidence="1 2">A1</strain>
    </source>
</reference>
<accession>A0A2N0R7L2</accession>
<name>A0A2N0R7L2_9GLOM</name>
<dbReference type="EMBL" id="LLXH01001360">
    <property type="protein sequence ID" value="PKC59304.1"/>
    <property type="molecule type" value="Genomic_DNA"/>
</dbReference>
<evidence type="ECO:0000313" key="2">
    <source>
        <dbReference type="Proteomes" id="UP000232688"/>
    </source>
</evidence>
<dbReference type="Proteomes" id="UP000232688">
    <property type="component" value="Unassembled WGS sequence"/>
</dbReference>
<comment type="caution">
    <text evidence="1">The sequence shown here is derived from an EMBL/GenBank/DDBJ whole genome shotgun (WGS) entry which is preliminary data.</text>
</comment>